<dbReference type="Gene3D" id="1.25.40.10">
    <property type="entry name" value="Tetratricopeptide repeat domain"/>
    <property type="match status" value="2"/>
</dbReference>
<name>F9UHP0_9GAMM</name>
<sequence>MNTAISWQSRPVFVTSTFRDFQAERDHLHRFVFTELEERLKARYHYLEPIDLRWGVDTAAAGEEETRQRLVLKVCLAEIERSRPFLIALIGDRYGWVPPLERIRAAAEEAGHRGALEGTSVTALEIEYGVLDNPAQCARSRFYLREPLPYAEMAAASAALYSEGYSTEPGAATAAMRLAALKARIRTEQRGRWRTYRAEWDGARRCVTGLDAWGRQVLEDLWSDLAAETAAWAVAAPITWQAQEARLLEQLIALKCRDFVGREGLLGTLVRHATDPAVGCGDGLEPTPEGAWGICVTGPAGAGKTALFSRLHRLLSAQEVVLLAHAAGASQRAGRLEDLMRRWIGELAAALGLPDPAPDLTEREALQDTFARLLGQTAAGRRVVCLLDALDQLEATPAAQQLTWLPRLWPSNARLIATAIPCVASAALLAHPGVGEQALPRLDDGEAGALADRLCRRYHKTLPEPVRAALLAKTRVDGSSAAGLPLWLALAVEELLLLDADDFARARTLPGATAGERMRALLCAEAASFPPEIDALYGRLLKRAEQVHGRAWTRAFVELTALGRAGWRESDLKVLLPQVSGQAWDDLAFAALRRTLRAHLVQRGEQAQWDFAHGQLRAAVLARNLDDPARRRALHTRLADHLEGVSAEDPLRHTERMYHLIHADDRARVAAYSAGLTRPSPELTGAMRTLGEHLLAGEGATANGHLHWALGLLDLPGQAPARSGALCNRYLFDLRDALQQEARVELRLGLFEGVRDVLRRLAAAAPEQVAWRRDLAVSHNLVGDLRRARGDLHEAERAYRAELQISELLVAADPGNAEFRRDLALNHERLGDVRRARGDLDGAERAYRASLAIRERLVAVDPSDAQWQRDRAVGHERVGDVRQARGDLDGAERAYWAELAIGEHLAAADPRNAQWQRDRAVGHDRLGDLQQARGDLDGAERAYRASLAILERLVAIDPGQAHRQRDLAVSHNKVGDILRARGDLDGAEQAYRASLAIADRLVAADPGNAEWQRDLAVSHDRVGDVRQARGDPNGAERAHRASLAIRERLAAADPRNTEWQRDHAVSHNRLGDVRQAIGDLPGALASFHAALAQVQALAGVDPSNYQWRIDLWEGYWRIADVLERTREPAASMYWAKAQRVLADLGGVMPALPEADRRILERLGKTLGTE</sequence>
<dbReference type="InterPro" id="IPR019734">
    <property type="entry name" value="TPR_rpt"/>
</dbReference>
<evidence type="ECO:0000313" key="5">
    <source>
        <dbReference type="Proteomes" id="UP000005459"/>
    </source>
</evidence>
<dbReference type="InterPro" id="IPR027417">
    <property type="entry name" value="P-loop_NTPase"/>
</dbReference>
<dbReference type="Gene3D" id="3.40.50.300">
    <property type="entry name" value="P-loop containing nucleotide triphosphate hydrolases"/>
    <property type="match status" value="1"/>
</dbReference>
<proteinExistence type="predicted"/>
<dbReference type="Pfam" id="PF13191">
    <property type="entry name" value="AAA_16"/>
    <property type="match status" value="1"/>
</dbReference>
<keyword evidence="1" id="KW-0677">Repeat</keyword>
<dbReference type="PANTHER" id="PTHR19860:SF40">
    <property type="entry name" value="WD40 REPEAT-CONTAINING PROTEIN"/>
    <property type="match status" value="1"/>
</dbReference>
<dbReference type="PANTHER" id="PTHR19860">
    <property type="entry name" value="DDB1- AND CUL4-ASSOCIATED FACTOR 12-RELATED"/>
    <property type="match status" value="1"/>
</dbReference>
<dbReference type="InterPro" id="IPR025139">
    <property type="entry name" value="DUF4062"/>
</dbReference>
<dbReference type="SMART" id="SM00028">
    <property type="entry name" value="TPR"/>
    <property type="match status" value="6"/>
</dbReference>
<dbReference type="SUPFAM" id="SSF52540">
    <property type="entry name" value="P-loop containing nucleoside triphosphate hydrolases"/>
    <property type="match status" value="1"/>
</dbReference>
<keyword evidence="5" id="KW-1185">Reference proteome</keyword>
<dbReference type="InterPro" id="IPR011990">
    <property type="entry name" value="TPR-like_helical_dom_sf"/>
</dbReference>
<reference evidence="4 5" key="1">
    <citation type="submission" date="2011-06" db="EMBL/GenBank/DDBJ databases">
        <title>The draft genome of Thiocapsa marina 5811.</title>
        <authorList>
            <consortium name="US DOE Joint Genome Institute (JGI-PGF)"/>
            <person name="Lucas S."/>
            <person name="Han J."/>
            <person name="Cheng J.-F."/>
            <person name="Goodwin L."/>
            <person name="Pitluck S."/>
            <person name="Peters L."/>
            <person name="Land M.L."/>
            <person name="Hauser L."/>
            <person name="Vogl K."/>
            <person name="Liu Z."/>
            <person name="Imhoff J."/>
            <person name="Thiel V."/>
            <person name="Frigaard N.-U."/>
            <person name="Bryant D."/>
            <person name="Woyke T.J."/>
        </authorList>
    </citation>
    <scope>NUCLEOTIDE SEQUENCE [LARGE SCALE GENOMIC DNA]</scope>
    <source>
        <strain evidence="4 5">5811</strain>
    </source>
</reference>
<evidence type="ECO:0000259" key="3">
    <source>
        <dbReference type="Pfam" id="PF13271"/>
    </source>
</evidence>
<evidence type="ECO:0000313" key="4">
    <source>
        <dbReference type="EMBL" id="EGV16216.1"/>
    </source>
</evidence>
<dbReference type="RefSeq" id="WP_007195315.1">
    <property type="nucleotide sequence ID" value="NZ_AFWV01000020.1"/>
</dbReference>
<dbReference type="PATRIC" id="fig|768671.3.peg.4684"/>
<dbReference type="Proteomes" id="UP000005459">
    <property type="component" value="Unassembled WGS sequence"/>
</dbReference>
<protein>
    <submittedName>
        <fullName evidence="4">Tetratricopeptide TPR_1 repeat-containing protein</fullName>
    </submittedName>
</protein>
<dbReference type="eggNOG" id="COG0457">
    <property type="taxonomic scope" value="Bacteria"/>
</dbReference>
<dbReference type="InterPro" id="IPR041664">
    <property type="entry name" value="AAA_16"/>
</dbReference>
<dbReference type="InterPro" id="IPR051191">
    <property type="entry name" value="DCAF12"/>
</dbReference>
<accession>F9UHP0</accession>
<evidence type="ECO:0000259" key="2">
    <source>
        <dbReference type="Pfam" id="PF13191"/>
    </source>
</evidence>
<feature type="domain" description="DUF4062" evidence="3">
    <location>
        <begin position="12"/>
        <end position="115"/>
    </location>
</feature>
<feature type="domain" description="Orc1-like AAA ATPase" evidence="2">
    <location>
        <begin position="286"/>
        <end position="411"/>
    </location>
</feature>
<evidence type="ECO:0000256" key="1">
    <source>
        <dbReference type="ARBA" id="ARBA00022737"/>
    </source>
</evidence>
<dbReference type="STRING" id="768671.ThimaDRAFT_4443"/>
<dbReference type="EMBL" id="AFWV01000020">
    <property type="protein sequence ID" value="EGV16216.1"/>
    <property type="molecule type" value="Genomic_DNA"/>
</dbReference>
<dbReference type="Pfam" id="PF13271">
    <property type="entry name" value="DUF4062"/>
    <property type="match status" value="1"/>
</dbReference>
<dbReference type="SUPFAM" id="SSF48452">
    <property type="entry name" value="TPR-like"/>
    <property type="match status" value="1"/>
</dbReference>
<organism evidence="4 5">
    <name type="scientific">Thiocapsa marina 5811</name>
    <dbReference type="NCBI Taxonomy" id="768671"/>
    <lineage>
        <taxon>Bacteria</taxon>
        <taxon>Pseudomonadati</taxon>
        <taxon>Pseudomonadota</taxon>
        <taxon>Gammaproteobacteria</taxon>
        <taxon>Chromatiales</taxon>
        <taxon>Chromatiaceae</taxon>
        <taxon>Thiocapsa</taxon>
    </lineage>
</organism>
<dbReference type="OrthoDB" id="5760984at2"/>
<gene>
    <name evidence="4" type="ORF">ThimaDRAFT_4443</name>
</gene>
<dbReference type="AlphaFoldDB" id="F9UHP0"/>